<sequence length="437" mass="46527">MVIIDRNKLVIGFTFVLLIRLFFLVSRAVLLVKMMTNMMTIKSNKKALLALAIGGFGIGMTEFVIMGILPDVANALKITIPQAGHFIAAYALGVVVGAPLLTGLGSKWSAHKVLLALMLWFTVFNTLSAFAENYTSLLIFRFLSGLPHGAFFGIGAVVAGKLVPKGKSAQGMAIMFSGLTLANVLGVPLGTYLGHHFSWNLSFMLVGVIGILAMLSVYFWMPAFPKSSSEGLRKDLQVFKRAELWVLILLTTVGTGGFFAWYSYIAPLITDVSGYPESMVGYAMILAGLGMVVGNFLGAKMAEKFSPMKAIVLSLGMMVLVLLINTVVAQNPIAILVLTFIIGMISFTVATPIQMAIINASKGSEMLGSSMNQSAFNMGNASGAYLAGLPIAMGYGITAASIVGAALAGSGVLIAIGILINRKKHTIKDKIKRFAFK</sequence>
<evidence type="ECO:0000256" key="6">
    <source>
        <dbReference type="SAM" id="Phobius"/>
    </source>
</evidence>
<feature type="transmembrane region" description="Helical" evidence="6">
    <location>
        <begin position="333"/>
        <end position="353"/>
    </location>
</feature>
<dbReference type="GO" id="GO:0022857">
    <property type="term" value="F:transmembrane transporter activity"/>
    <property type="evidence" value="ECO:0007669"/>
    <property type="project" value="InterPro"/>
</dbReference>
<dbReference type="PROSITE" id="PS50850">
    <property type="entry name" value="MFS"/>
    <property type="match status" value="1"/>
</dbReference>
<feature type="transmembrane region" description="Helical" evidence="6">
    <location>
        <begin position="374"/>
        <end position="393"/>
    </location>
</feature>
<evidence type="ECO:0000256" key="4">
    <source>
        <dbReference type="ARBA" id="ARBA00022989"/>
    </source>
</evidence>
<dbReference type="HOGENOM" id="CLU_001265_61_2_10"/>
<feature type="transmembrane region" description="Helical" evidence="6">
    <location>
        <begin position="172"/>
        <end position="193"/>
    </location>
</feature>
<protein>
    <submittedName>
        <fullName evidence="8">Major facilitator superfamily MFS_1</fullName>
    </submittedName>
</protein>
<comment type="subcellular location">
    <subcellularLocation>
        <location evidence="1">Cell membrane</location>
        <topology evidence="1">Multi-pass membrane protein</topology>
    </subcellularLocation>
</comment>
<accession>E6X9W4</accession>
<dbReference type="InterPro" id="IPR036259">
    <property type="entry name" value="MFS_trans_sf"/>
</dbReference>
<dbReference type="KEGG" id="cao:Celal_3670"/>
<dbReference type="SUPFAM" id="SSF103473">
    <property type="entry name" value="MFS general substrate transporter"/>
    <property type="match status" value="1"/>
</dbReference>
<organism evidence="8 9">
    <name type="scientific">Cellulophaga algicola (strain DSM 14237 / IC166 / ACAM 630)</name>
    <dbReference type="NCBI Taxonomy" id="688270"/>
    <lineage>
        <taxon>Bacteria</taxon>
        <taxon>Pseudomonadati</taxon>
        <taxon>Bacteroidota</taxon>
        <taxon>Flavobacteriia</taxon>
        <taxon>Flavobacteriales</taxon>
        <taxon>Flavobacteriaceae</taxon>
        <taxon>Cellulophaga</taxon>
    </lineage>
</organism>
<feature type="transmembrane region" description="Helical" evidence="6">
    <location>
        <begin position="47"/>
        <end position="70"/>
    </location>
</feature>
<feature type="transmembrane region" description="Helical" evidence="6">
    <location>
        <begin position="82"/>
        <end position="101"/>
    </location>
</feature>
<gene>
    <name evidence="8" type="ordered locus">Celal_3670</name>
</gene>
<keyword evidence="2" id="KW-1003">Cell membrane</keyword>
<keyword evidence="3 6" id="KW-0812">Transmembrane</keyword>
<feature type="domain" description="Major facilitator superfamily (MFS) profile" evidence="7">
    <location>
        <begin position="47"/>
        <end position="423"/>
    </location>
</feature>
<feature type="transmembrane region" description="Helical" evidence="6">
    <location>
        <begin position="137"/>
        <end position="160"/>
    </location>
</feature>
<dbReference type="PANTHER" id="PTHR43124">
    <property type="entry name" value="PURINE EFFLUX PUMP PBUE"/>
    <property type="match status" value="1"/>
</dbReference>
<feature type="transmembrane region" description="Helical" evidence="6">
    <location>
        <begin position="12"/>
        <end position="35"/>
    </location>
</feature>
<dbReference type="InterPro" id="IPR020846">
    <property type="entry name" value="MFS_dom"/>
</dbReference>
<feature type="transmembrane region" description="Helical" evidence="6">
    <location>
        <begin position="199"/>
        <end position="221"/>
    </location>
</feature>
<feature type="transmembrane region" description="Helical" evidence="6">
    <location>
        <begin position="310"/>
        <end position="327"/>
    </location>
</feature>
<keyword evidence="5 6" id="KW-0472">Membrane</keyword>
<feature type="transmembrane region" description="Helical" evidence="6">
    <location>
        <begin position="399"/>
        <end position="420"/>
    </location>
</feature>
<keyword evidence="4 6" id="KW-1133">Transmembrane helix</keyword>
<keyword evidence="9" id="KW-1185">Reference proteome</keyword>
<evidence type="ECO:0000256" key="5">
    <source>
        <dbReference type="ARBA" id="ARBA00023136"/>
    </source>
</evidence>
<proteinExistence type="predicted"/>
<dbReference type="Proteomes" id="UP000008634">
    <property type="component" value="Chromosome"/>
</dbReference>
<evidence type="ECO:0000313" key="8">
    <source>
        <dbReference type="EMBL" id="ADV50925.1"/>
    </source>
</evidence>
<dbReference type="CDD" id="cd17324">
    <property type="entry name" value="MFS_NepI_like"/>
    <property type="match status" value="1"/>
</dbReference>
<feature type="transmembrane region" description="Helical" evidence="6">
    <location>
        <begin position="113"/>
        <end position="131"/>
    </location>
</feature>
<dbReference type="EMBL" id="CP002453">
    <property type="protein sequence ID" value="ADV50925.1"/>
    <property type="molecule type" value="Genomic_DNA"/>
</dbReference>
<reference evidence="8 9" key="1">
    <citation type="journal article" date="2010" name="Stand. Genomic Sci.">
        <title>Complete genome sequence of Cellulophaga algicola type strain (IC166).</title>
        <authorList>
            <person name="Abt B."/>
            <person name="Lu M."/>
            <person name="Misra M."/>
            <person name="Han C."/>
            <person name="Nolan M."/>
            <person name="Lucas S."/>
            <person name="Hammon N."/>
            <person name="Deshpande S."/>
            <person name="Cheng J.F."/>
            <person name="Tapia R."/>
            <person name="Goodwin L."/>
            <person name="Pitluck S."/>
            <person name="Liolios K."/>
            <person name="Pagani I."/>
            <person name="Ivanova N."/>
            <person name="Mavromatis K."/>
            <person name="Ovchinikova G."/>
            <person name="Pati A."/>
            <person name="Chen A."/>
            <person name="Palaniappan K."/>
            <person name="Land M."/>
            <person name="Hauser L."/>
            <person name="Chang Y.J."/>
            <person name="Jeffries C.D."/>
            <person name="Detter J.C."/>
            <person name="Brambilla E."/>
            <person name="Rohde M."/>
            <person name="Tindall B.J."/>
            <person name="Goker M."/>
            <person name="Woyke T."/>
            <person name="Bristow J."/>
            <person name="Eisen J.A."/>
            <person name="Markowitz V."/>
            <person name="Hugenholtz P."/>
            <person name="Kyrpides N.C."/>
            <person name="Klenk H.P."/>
            <person name="Lapidus A."/>
        </authorList>
    </citation>
    <scope>NUCLEOTIDE SEQUENCE [LARGE SCALE GENOMIC DNA]</scope>
    <source>
        <strain evidence="9">DSM 14237 / IC166 / ACAM 630</strain>
    </source>
</reference>
<feature type="transmembrane region" description="Helical" evidence="6">
    <location>
        <begin position="279"/>
        <end position="298"/>
    </location>
</feature>
<dbReference type="eggNOG" id="COG2814">
    <property type="taxonomic scope" value="Bacteria"/>
</dbReference>
<evidence type="ECO:0000256" key="2">
    <source>
        <dbReference type="ARBA" id="ARBA00022475"/>
    </source>
</evidence>
<dbReference type="InterPro" id="IPR011701">
    <property type="entry name" value="MFS"/>
</dbReference>
<dbReference type="InterPro" id="IPR050189">
    <property type="entry name" value="MFS_Efflux_Transporters"/>
</dbReference>
<evidence type="ECO:0000256" key="3">
    <source>
        <dbReference type="ARBA" id="ARBA00022692"/>
    </source>
</evidence>
<evidence type="ECO:0000259" key="7">
    <source>
        <dbReference type="PROSITE" id="PS50850"/>
    </source>
</evidence>
<dbReference type="GO" id="GO:0005886">
    <property type="term" value="C:plasma membrane"/>
    <property type="evidence" value="ECO:0007669"/>
    <property type="project" value="UniProtKB-SubCell"/>
</dbReference>
<feature type="transmembrane region" description="Helical" evidence="6">
    <location>
        <begin position="242"/>
        <end position="264"/>
    </location>
</feature>
<dbReference type="Gene3D" id="1.20.1250.20">
    <property type="entry name" value="MFS general substrate transporter like domains"/>
    <property type="match status" value="2"/>
</dbReference>
<dbReference type="PANTHER" id="PTHR43124:SF3">
    <property type="entry name" value="CHLORAMPHENICOL EFFLUX PUMP RV0191"/>
    <property type="match status" value="1"/>
</dbReference>
<dbReference type="Pfam" id="PF07690">
    <property type="entry name" value="MFS_1"/>
    <property type="match status" value="1"/>
</dbReference>
<evidence type="ECO:0000313" key="9">
    <source>
        <dbReference type="Proteomes" id="UP000008634"/>
    </source>
</evidence>
<name>E6X9W4_CELAD</name>
<dbReference type="AlphaFoldDB" id="E6X9W4"/>
<evidence type="ECO:0000256" key="1">
    <source>
        <dbReference type="ARBA" id="ARBA00004651"/>
    </source>
</evidence>